<evidence type="ECO:0000313" key="3">
    <source>
        <dbReference type="EMBL" id="GFH55198.1"/>
    </source>
</evidence>
<sequence>MNISRKTLFSWLLLTALGQNGHARLSSSSTNSNMLQEDKHESARARQLDVNEPLFQEDNPHDPFSSTIKNNVQWRDQNGDIMEIGRGGKITKIEGVYYWVGHNPAPKGLLQDGGDIFLYKSMNLGSNSWELVKKIHEFQGTDSGGNCDLNQHPGYSNKKYFIICKRRFFMETFDEKPIEEAEFIPLMIPEDPVETDYPNYKWGSSETFQDGDDMYYITSRKLDEAGAGSTRSVFVYRLDQTWSKLEELYAIWSWPHREGLHMVKNGDFYYIFASQTAGWKDSRTWYRKATTIKGLADVTEEEVVFYPANTSAIKSHGSQSRMFFEVDNGIWLFSGNRYPNEHPAEWDLRFGRAVQAPVKFTSNSVEVYFKREFDWKTYNFNSGDYDSHPLPDTGYVSLFETKVSVEDSSIAYGGTASLKYCDGTNTMMLENVYGSGYATYTTYAGCTGKFALHISYLTATDNFLHVSVNGKEATTFNFGSSGSSCEEGGSSYVRTIEVELLEGVNVIAFNNPSEMSPLIEWISVVPVQCMMKSSRKNNDFFIPVDDVSVAYADPANIISCKGTTTNMMRNIHGEGYMTFSVNLQCPTVNVDVSYLTAANRKMYISVNGGNNQIFDFEATGKWCGKRGKSKVQPLPLTGFKEGLNTITFQNPGDDPETATNELEPSPLIEWLMIKENCFLTSKQ</sequence>
<dbReference type="AlphaFoldDB" id="A0AAD3D033"/>
<protein>
    <submittedName>
        <fullName evidence="3">Uncharacterized protein</fullName>
    </submittedName>
</protein>
<accession>A0AAD3D033</accession>
<dbReference type="InterPro" id="IPR023296">
    <property type="entry name" value="Glyco_hydro_beta-prop_sf"/>
</dbReference>
<reference evidence="3 4" key="1">
    <citation type="journal article" date="2021" name="Sci. Rep.">
        <title>The genome of the diatom Chaetoceros tenuissimus carries an ancient integrated fragment of an extant virus.</title>
        <authorList>
            <person name="Hongo Y."/>
            <person name="Kimura K."/>
            <person name="Takaki Y."/>
            <person name="Yoshida Y."/>
            <person name="Baba S."/>
            <person name="Kobayashi G."/>
            <person name="Nagasaki K."/>
            <person name="Hano T."/>
            <person name="Tomaru Y."/>
        </authorList>
    </citation>
    <scope>NUCLEOTIDE SEQUENCE [LARGE SCALE GENOMIC DNA]</scope>
    <source>
        <strain evidence="3 4">NIES-3715</strain>
    </source>
</reference>
<name>A0AAD3D033_9STRA</name>
<dbReference type="EMBL" id="BLLK01000047">
    <property type="protein sequence ID" value="GFH55198.1"/>
    <property type="molecule type" value="Genomic_DNA"/>
</dbReference>
<dbReference type="Gene3D" id="2.115.10.20">
    <property type="entry name" value="Glycosyl hydrolase domain, family 43"/>
    <property type="match status" value="1"/>
</dbReference>
<keyword evidence="2" id="KW-0732">Signal</keyword>
<feature type="chain" id="PRO_5042100036" evidence="2">
    <location>
        <begin position="24"/>
        <end position="683"/>
    </location>
</feature>
<keyword evidence="4" id="KW-1185">Reference proteome</keyword>
<feature type="signal peptide" evidence="2">
    <location>
        <begin position="1"/>
        <end position="23"/>
    </location>
</feature>
<dbReference type="Gene3D" id="2.60.120.260">
    <property type="entry name" value="Galactose-binding domain-like"/>
    <property type="match status" value="2"/>
</dbReference>
<feature type="compositionally biased region" description="Polar residues" evidence="1">
    <location>
        <begin position="25"/>
        <end position="35"/>
    </location>
</feature>
<dbReference type="SUPFAM" id="SSF75005">
    <property type="entry name" value="Arabinanase/levansucrase/invertase"/>
    <property type="match status" value="1"/>
</dbReference>
<dbReference type="Proteomes" id="UP001054902">
    <property type="component" value="Unassembled WGS sequence"/>
</dbReference>
<proteinExistence type="predicted"/>
<comment type="caution">
    <text evidence="3">The sequence shown here is derived from an EMBL/GenBank/DDBJ whole genome shotgun (WGS) entry which is preliminary data.</text>
</comment>
<organism evidence="3 4">
    <name type="scientific">Chaetoceros tenuissimus</name>
    <dbReference type="NCBI Taxonomy" id="426638"/>
    <lineage>
        <taxon>Eukaryota</taxon>
        <taxon>Sar</taxon>
        <taxon>Stramenopiles</taxon>
        <taxon>Ochrophyta</taxon>
        <taxon>Bacillariophyta</taxon>
        <taxon>Coscinodiscophyceae</taxon>
        <taxon>Chaetocerotophycidae</taxon>
        <taxon>Chaetocerotales</taxon>
        <taxon>Chaetocerotaceae</taxon>
        <taxon>Chaetoceros</taxon>
    </lineage>
</organism>
<feature type="region of interest" description="Disordered" evidence="1">
    <location>
        <begin position="23"/>
        <end position="43"/>
    </location>
</feature>
<evidence type="ECO:0000256" key="2">
    <source>
        <dbReference type="SAM" id="SignalP"/>
    </source>
</evidence>
<evidence type="ECO:0000313" key="4">
    <source>
        <dbReference type="Proteomes" id="UP001054902"/>
    </source>
</evidence>
<gene>
    <name evidence="3" type="ORF">CTEN210_11674</name>
</gene>
<evidence type="ECO:0000256" key="1">
    <source>
        <dbReference type="SAM" id="MobiDB-lite"/>
    </source>
</evidence>